<name>A0ABW9J5Y7_9SPHI</name>
<dbReference type="Proteomes" id="UP001517247">
    <property type="component" value="Unassembled WGS sequence"/>
</dbReference>
<evidence type="ECO:0000313" key="1">
    <source>
        <dbReference type="EMBL" id="MFN0255625.1"/>
    </source>
</evidence>
<dbReference type="RefSeq" id="WP_138722714.1">
    <property type="nucleotide sequence ID" value="NZ_SSHJ02000005.1"/>
</dbReference>
<accession>A0ABW9J5Y7</accession>
<comment type="caution">
    <text evidence="1">The sequence shown here is derived from an EMBL/GenBank/DDBJ whole genome shotgun (WGS) entry which is preliminary data.</text>
</comment>
<sequence>MAWRKYYRFKIPNYTEASAAQVQDDAKVRMMNIAGYCVERNLSISKIFICGFLSYLKYKTALSCIFNL</sequence>
<keyword evidence="2" id="KW-1185">Reference proteome</keyword>
<proteinExistence type="predicted"/>
<gene>
    <name evidence="1" type="ORF">E6A44_008585</name>
</gene>
<protein>
    <submittedName>
        <fullName evidence="1">Uncharacterized protein</fullName>
    </submittedName>
</protein>
<evidence type="ECO:0000313" key="2">
    <source>
        <dbReference type="Proteomes" id="UP001517247"/>
    </source>
</evidence>
<reference evidence="1 2" key="1">
    <citation type="submission" date="2024-12" db="EMBL/GenBank/DDBJ databases">
        <authorList>
            <person name="Hu S."/>
        </authorList>
    </citation>
    <scope>NUCLEOTIDE SEQUENCE [LARGE SCALE GENOMIC DNA]</scope>
    <source>
        <strain evidence="1 2">THG-T11</strain>
    </source>
</reference>
<dbReference type="EMBL" id="SSHJ02000005">
    <property type="protein sequence ID" value="MFN0255625.1"/>
    <property type="molecule type" value="Genomic_DNA"/>
</dbReference>
<organism evidence="1 2">
    <name type="scientific">Pedobacter ureilyticus</name>
    <dbReference type="NCBI Taxonomy" id="1393051"/>
    <lineage>
        <taxon>Bacteria</taxon>
        <taxon>Pseudomonadati</taxon>
        <taxon>Bacteroidota</taxon>
        <taxon>Sphingobacteriia</taxon>
        <taxon>Sphingobacteriales</taxon>
        <taxon>Sphingobacteriaceae</taxon>
        <taxon>Pedobacter</taxon>
    </lineage>
</organism>